<keyword evidence="1" id="KW-0472">Membrane</keyword>
<keyword evidence="3" id="KW-1185">Reference proteome</keyword>
<sequence>MKLVLKKYVYVIVGFLLSTIGYLYCIIGNINLAEQIDIYFNFIKSSKIDELIFLWFKFFTLFIMLNIIVILEKKRNIEKRKIYHSMLYASNHIIRNFLYQSHILKMEAEENITFNKSTINMFEESKDEAMLLLKKLSSITKIDDTSIYNSIKEEVENKNSTV</sequence>
<accession>A0A023C0L4</accession>
<protein>
    <submittedName>
        <fullName evidence="2">Uncharacterized protein</fullName>
    </submittedName>
</protein>
<organism evidence="2 3">
    <name type="scientific">Aquimarina atlantica</name>
    <dbReference type="NCBI Taxonomy" id="1317122"/>
    <lineage>
        <taxon>Bacteria</taxon>
        <taxon>Pseudomonadati</taxon>
        <taxon>Bacteroidota</taxon>
        <taxon>Flavobacteriia</taxon>
        <taxon>Flavobacteriales</taxon>
        <taxon>Flavobacteriaceae</taxon>
        <taxon>Aquimarina</taxon>
    </lineage>
</organism>
<name>A0A023C0L4_9FLAO</name>
<evidence type="ECO:0000313" key="2">
    <source>
        <dbReference type="EMBL" id="EZH75856.1"/>
    </source>
</evidence>
<dbReference type="RefSeq" id="WP_034238633.1">
    <property type="nucleotide sequence ID" value="NZ_AQRA01000001.1"/>
</dbReference>
<evidence type="ECO:0000313" key="3">
    <source>
        <dbReference type="Proteomes" id="UP000023541"/>
    </source>
</evidence>
<dbReference type="eggNOG" id="ENOG50346ZF">
    <property type="taxonomic scope" value="Bacteria"/>
</dbReference>
<dbReference type="AlphaFoldDB" id="A0A023C0L4"/>
<evidence type="ECO:0000256" key="1">
    <source>
        <dbReference type="SAM" id="Phobius"/>
    </source>
</evidence>
<keyword evidence="1" id="KW-0812">Transmembrane</keyword>
<gene>
    <name evidence="2" type="ORF">ATO12_03440</name>
</gene>
<reference evidence="2 3" key="1">
    <citation type="submission" date="2014-04" db="EMBL/GenBank/DDBJ databases">
        <title>Aquimarina sp. 22II-S11-z7 Genome Sequencing.</title>
        <authorList>
            <person name="Lai Q."/>
        </authorList>
    </citation>
    <scope>NUCLEOTIDE SEQUENCE [LARGE SCALE GENOMIC DNA]</scope>
    <source>
        <strain evidence="2 3">22II-S11-z7</strain>
    </source>
</reference>
<feature type="transmembrane region" description="Helical" evidence="1">
    <location>
        <begin position="9"/>
        <end position="32"/>
    </location>
</feature>
<feature type="transmembrane region" description="Helical" evidence="1">
    <location>
        <begin position="52"/>
        <end position="71"/>
    </location>
</feature>
<comment type="caution">
    <text evidence="2">The sequence shown here is derived from an EMBL/GenBank/DDBJ whole genome shotgun (WGS) entry which is preliminary data.</text>
</comment>
<keyword evidence="1" id="KW-1133">Transmembrane helix</keyword>
<dbReference type="EMBL" id="AQRA01000001">
    <property type="protein sequence ID" value="EZH75856.1"/>
    <property type="molecule type" value="Genomic_DNA"/>
</dbReference>
<proteinExistence type="predicted"/>
<dbReference type="Proteomes" id="UP000023541">
    <property type="component" value="Unassembled WGS sequence"/>
</dbReference>